<dbReference type="OrthoDB" id="3384350at2"/>
<organism evidence="1 2">
    <name type="scientific">Actinoplanes philippinensis</name>
    <dbReference type="NCBI Taxonomy" id="35752"/>
    <lineage>
        <taxon>Bacteria</taxon>
        <taxon>Bacillati</taxon>
        <taxon>Actinomycetota</taxon>
        <taxon>Actinomycetes</taxon>
        <taxon>Micromonosporales</taxon>
        <taxon>Micromonosporaceae</taxon>
        <taxon>Actinoplanes</taxon>
    </lineage>
</organism>
<proteinExistence type="predicted"/>
<dbReference type="RefSeq" id="WP_143134195.1">
    <property type="nucleotide sequence ID" value="NZ_BOMT01000111.1"/>
</dbReference>
<dbReference type="AlphaFoldDB" id="A0A1I2MPI4"/>
<evidence type="ECO:0000313" key="2">
    <source>
        <dbReference type="Proteomes" id="UP000199645"/>
    </source>
</evidence>
<dbReference type="Proteomes" id="UP000199645">
    <property type="component" value="Unassembled WGS sequence"/>
</dbReference>
<accession>A0A1I2MPI4</accession>
<name>A0A1I2MPI4_9ACTN</name>
<reference evidence="1 2" key="1">
    <citation type="submission" date="2016-10" db="EMBL/GenBank/DDBJ databases">
        <authorList>
            <person name="de Groot N.N."/>
        </authorList>
    </citation>
    <scope>NUCLEOTIDE SEQUENCE [LARGE SCALE GENOMIC DNA]</scope>
    <source>
        <strain evidence="1 2">DSM 43019</strain>
    </source>
</reference>
<keyword evidence="2" id="KW-1185">Reference proteome</keyword>
<dbReference type="EMBL" id="FONV01000032">
    <property type="protein sequence ID" value="SFF93028.1"/>
    <property type="molecule type" value="Genomic_DNA"/>
</dbReference>
<gene>
    <name evidence="1" type="ORF">SAMN05421541_1325</name>
</gene>
<sequence>MGDKPSTQLGEQRRRSGRYQAYDLAMRLNRVVTATLSLMTLAACSDDAPGQPTGTVVTYSCCNETDIDKQYRAGETFSLHWAVAAQEGTPGSFAPELNARLVGPFYNVAELKKAATGTTASESFAATPLHPSDSLADRPVSSIVIPSDAEPGYYNLIFSEQRGGSKVEGASIVRIMAAG</sequence>
<protein>
    <submittedName>
        <fullName evidence="1">Uncharacterized protein</fullName>
    </submittedName>
</protein>
<evidence type="ECO:0000313" key="1">
    <source>
        <dbReference type="EMBL" id="SFF93028.1"/>
    </source>
</evidence>